<keyword evidence="4" id="KW-1185">Reference proteome</keyword>
<gene>
    <name evidence="3" type="ORF">TSUD_06170</name>
</gene>
<accession>A0A2Z6M320</accession>
<feature type="region of interest" description="Disordered" evidence="2">
    <location>
        <begin position="200"/>
        <end position="249"/>
    </location>
</feature>
<dbReference type="Pfam" id="PF14223">
    <property type="entry name" value="Retrotran_gag_2"/>
    <property type="match status" value="1"/>
</dbReference>
<sequence length="249" mass="28425">MAESSSYMQPSIPKFDGHYEHWAMLMENLLRSKEFWNQIEEGVIVALDVGATPEQLKAAEESKLKDLKVKNYLFQAIDRTILETILTRNTAKELWDSMRQKYQGSNKVKRAQLQSLRKDYENLNMKIGESVEEYFSRTLSISNKMSVHGETLTEGTIVEKILCSLTSRFNYVVCSIEEANDVTTMSVDQLQSSLIVQERRMKGQRDQEEQVLKMSHGGRGTRGRGYGNSNGRGRGRSTGGRGHKFNKEN</sequence>
<dbReference type="AlphaFoldDB" id="A0A2Z6M320"/>
<evidence type="ECO:0000256" key="1">
    <source>
        <dbReference type="SAM" id="Coils"/>
    </source>
</evidence>
<dbReference type="PANTHER" id="PTHR35317">
    <property type="entry name" value="OS04G0629600 PROTEIN"/>
    <property type="match status" value="1"/>
</dbReference>
<name>A0A2Z6M320_TRISU</name>
<reference evidence="4" key="1">
    <citation type="journal article" date="2017" name="Front. Plant Sci.">
        <title>Climate Clever Clovers: New Paradigm to Reduce the Environmental Footprint of Ruminants by Breeding Low Methanogenic Forages Utilizing Haplotype Variation.</title>
        <authorList>
            <person name="Kaur P."/>
            <person name="Appels R."/>
            <person name="Bayer P.E."/>
            <person name="Keeble-Gagnere G."/>
            <person name="Wang J."/>
            <person name="Hirakawa H."/>
            <person name="Shirasawa K."/>
            <person name="Vercoe P."/>
            <person name="Stefanova K."/>
            <person name="Durmic Z."/>
            <person name="Nichols P."/>
            <person name="Revell C."/>
            <person name="Isobe S.N."/>
            <person name="Edwards D."/>
            <person name="Erskine W."/>
        </authorList>
    </citation>
    <scope>NUCLEOTIDE SEQUENCE [LARGE SCALE GENOMIC DNA]</scope>
    <source>
        <strain evidence="4">cv. Daliak</strain>
    </source>
</reference>
<feature type="compositionally biased region" description="Basic and acidic residues" evidence="2">
    <location>
        <begin position="200"/>
        <end position="211"/>
    </location>
</feature>
<evidence type="ECO:0000256" key="2">
    <source>
        <dbReference type="SAM" id="MobiDB-lite"/>
    </source>
</evidence>
<evidence type="ECO:0000313" key="4">
    <source>
        <dbReference type="Proteomes" id="UP000242715"/>
    </source>
</evidence>
<feature type="non-terminal residue" evidence="3">
    <location>
        <position position="249"/>
    </location>
</feature>
<protein>
    <recommendedName>
        <fullName evidence="5">Retrovirus-related Pol polyprotein from transposon TNT 1-94</fullName>
    </recommendedName>
</protein>
<feature type="compositionally biased region" description="Gly residues" evidence="2">
    <location>
        <begin position="217"/>
        <end position="240"/>
    </location>
</feature>
<keyword evidence="1" id="KW-0175">Coiled coil</keyword>
<feature type="coiled-coil region" evidence="1">
    <location>
        <begin position="106"/>
        <end position="133"/>
    </location>
</feature>
<dbReference type="EMBL" id="DF973344">
    <property type="protein sequence ID" value="GAU26944.1"/>
    <property type="molecule type" value="Genomic_DNA"/>
</dbReference>
<dbReference type="OrthoDB" id="783026at2759"/>
<proteinExistence type="predicted"/>
<evidence type="ECO:0000313" key="3">
    <source>
        <dbReference type="EMBL" id="GAU26944.1"/>
    </source>
</evidence>
<dbReference type="Proteomes" id="UP000242715">
    <property type="component" value="Unassembled WGS sequence"/>
</dbReference>
<organism evidence="3 4">
    <name type="scientific">Trifolium subterraneum</name>
    <name type="common">Subterranean clover</name>
    <dbReference type="NCBI Taxonomy" id="3900"/>
    <lineage>
        <taxon>Eukaryota</taxon>
        <taxon>Viridiplantae</taxon>
        <taxon>Streptophyta</taxon>
        <taxon>Embryophyta</taxon>
        <taxon>Tracheophyta</taxon>
        <taxon>Spermatophyta</taxon>
        <taxon>Magnoliopsida</taxon>
        <taxon>eudicotyledons</taxon>
        <taxon>Gunneridae</taxon>
        <taxon>Pentapetalae</taxon>
        <taxon>rosids</taxon>
        <taxon>fabids</taxon>
        <taxon>Fabales</taxon>
        <taxon>Fabaceae</taxon>
        <taxon>Papilionoideae</taxon>
        <taxon>50 kb inversion clade</taxon>
        <taxon>NPAAA clade</taxon>
        <taxon>Hologalegina</taxon>
        <taxon>IRL clade</taxon>
        <taxon>Trifolieae</taxon>
        <taxon>Trifolium</taxon>
    </lineage>
</organism>
<evidence type="ECO:0008006" key="5">
    <source>
        <dbReference type="Google" id="ProtNLM"/>
    </source>
</evidence>
<dbReference type="PANTHER" id="PTHR35317:SF27">
    <property type="entry name" value="RETROVIRUS-RELATED POL POLYPROTEIN FROM TRANSPOSON TNT 1-94"/>
    <property type="match status" value="1"/>
</dbReference>